<dbReference type="GO" id="GO:0005524">
    <property type="term" value="F:ATP binding"/>
    <property type="evidence" value="ECO:0007669"/>
    <property type="project" value="UniProtKB-UniRule"/>
</dbReference>
<protein>
    <recommendedName>
        <fullName evidence="7">Protein kinase domain-containing protein</fullName>
    </recommendedName>
</protein>
<dbReference type="GO" id="GO:0005634">
    <property type="term" value="C:nucleus"/>
    <property type="evidence" value="ECO:0007669"/>
    <property type="project" value="TreeGrafter"/>
</dbReference>
<gene>
    <name evidence="8" type="ORF">C2857_005093</name>
</gene>
<dbReference type="GO" id="GO:0004674">
    <property type="term" value="F:protein serine/threonine kinase activity"/>
    <property type="evidence" value="ECO:0007669"/>
    <property type="project" value="UniProtKB-KW"/>
</dbReference>
<dbReference type="Gene3D" id="3.30.200.20">
    <property type="entry name" value="Phosphorylase Kinase, domain 1"/>
    <property type="match status" value="1"/>
</dbReference>
<organism evidence="8 9">
    <name type="scientific">Epichloe festucae (strain Fl1)</name>
    <dbReference type="NCBI Taxonomy" id="877507"/>
    <lineage>
        <taxon>Eukaryota</taxon>
        <taxon>Fungi</taxon>
        <taxon>Dikarya</taxon>
        <taxon>Ascomycota</taxon>
        <taxon>Pezizomycotina</taxon>
        <taxon>Sordariomycetes</taxon>
        <taxon>Hypocreomycetidae</taxon>
        <taxon>Hypocreales</taxon>
        <taxon>Clavicipitaceae</taxon>
        <taxon>Epichloe</taxon>
    </lineage>
</organism>
<feature type="binding site" evidence="6">
    <location>
        <position position="67"/>
    </location>
    <ligand>
        <name>ATP</name>
        <dbReference type="ChEBI" id="CHEBI:30616"/>
    </ligand>
</feature>
<dbReference type="PANTHER" id="PTHR45646">
    <property type="entry name" value="SERINE/THREONINE-PROTEIN KINASE DOA-RELATED"/>
    <property type="match status" value="1"/>
</dbReference>
<dbReference type="AlphaFoldDB" id="A0A7S9PWU9"/>
<evidence type="ECO:0000313" key="8">
    <source>
        <dbReference type="EMBL" id="QPH06552.1"/>
    </source>
</evidence>
<evidence type="ECO:0000256" key="2">
    <source>
        <dbReference type="ARBA" id="ARBA00022679"/>
    </source>
</evidence>
<dbReference type="SUPFAM" id="SSF56112">
    <property type="entry name" value="Protein kinase-like (PK-like)"/>
    <property type="match status" value="1"/>
</dbReference>
<dbReference type="PROSITE" id="PS00107">
    <property type="entry name" value="PROTEIN_KINASE_ATP"/>
    <property type="match status" value="1"/>
</dbReference>
<dbReference type="GO" id="GO:0043484">
    <property type="term" value="P:regulation of RNA splicing"/>
    <property type="evidence" value="ECO:0007669"/>
    <property type="project" value="TreeGrafter"/>
</dbReference>
<dbReference type="SMART" id="SM00220">
    <property type="entry name" value="S_TKc"/>
    <property type="match status" value="1"/>
</dbReference>
<keyword evidence="5 6" id="KW-0067">ATP-binding</keyword>
<dbReference type="InterPro" id="IPR011009">
    <property type="entry name" value="Kinase-like_dom_sf"/>
</dbReference>
<keyword evidence="2" id="KW-0808">Transferase</keyword>
<feature type="domain" description="Protein kinase" evidence="7">
    <location>
        <begin position="38"/>
        <end position="402"/>
    </location>
</feature>
<accession>A0A7S9PWU9</accession>
<evidence type="ECO:0000259" key="7">
    <source>
        <dbReference type="PROSITE" id="PS50011"/>
    </source>
</evidence>
<dbReference type="PANTHER" id="PTHR45646:SF11">
    <property type="entry name" value="SERINE_THREONINE-PROTEIN KINASE DOA"/>
    <property type="match status" value="1"/>
</dbReference>
<dbReference type="InterPro" id="IPR000719">
    <property type="entry name" value="Prot_kinase_dom"/>
</dbReference>
<dbReference type="OrthoDB" id="5979581at2759"/>
<evidence type="ECO:0000256" key="1">
    <source>
        <dbReference type="ARBA" id="ARBA00022527"/>
    </source>
</evidence>
<dbReference type="Proteomes" id="UP000594364">
    <property type="component" value="Chromosome 4"/>
</dbReference>
<dbReference type="EMBL" id="CP031388">
    <property type="protein sequence ID" value="QPH06552.1"/>
    <property type="molecule type" value="Genomic_DNA"/>
</dbReference>
<evidence type="ECO:0000256" key="4">
    <source>
        <dbReference type="ARBA" id="ARBA00022777"/>
    </source>
</evidence>
<evidence type="ECO:0000256" key="5">
    <source>
        <dbReference type="ARBA" id="ARBA00022840"/>
    </source>
</evidence>
<evidence type="ECO:0000256" key="3">
    <source>
        <dbReference type="ARBA" id="ARBA00022741"/>
    </source>
</evidence>
<dbReference type="Pfam" id="PF00069">
    <property type="entry name" value="Pkinase"/>
    <property type="match status" value="2"/>
</dbReference>
<name>A0A7S9PWU9_EPIFF</name>
<dbReference type="InterPro" id="IPR017441">
    <property type="entry name" value="Protein_kinase_ATP_BS"/>
</dbReference>
<dbReference type="Gene3D" id="1.10.510.10">
    <property type="entry name" value="Transferase(Phosphotransferase) domain 1"/>
    <property type="match status" value="1"/>
</dbReference>
<evidence type="ECO:0000313" key="9">
    <source>
        <dbReference type="Proteomes" id="UP000594364"/>
    </source>
</evidence>
<keyword evidence="3 6" id="KW-0547">Nucleotide-binding</keyword>
<keyword evidence="4" id="KW-0418">Kinase</keyword>
<keyword evidence="9" id="KW-1185">Reference proteome</keyword>
<dbReference type="PROSITE" id="PS50011">
    <property type="entry name" value="PROTEIN_KINASE_DOM"/>
    <property type="match status" value="1"/>
</dbReference>
<sequence>MATDGPLYEYISDVERLDGYRPGGYHPIQLNDKLQERYSIVEKLGHGSYSTIWLARDEKLSRYVAVKIGIADHNSKEAQILGQLSLCLVNDLSDRLIPPVLDRFELKGPNGTHSCLVTMPARCSLVEALKDYDLFPLDAARSLAAQLVMAVARVHRLGIVHGDIHLGNLLIQLPHEEIGKLTVKELFERYGDPEAQPVVRVDKQPITSPSVPAYAYTPAWLGKPAEDVTLSEAKLMLTDFGTAFSPAYETRLQSFTPRKIRPPETRFDPTTPLSYACDIWSLGCIIWEILGVRPFLDIFLPDLDDVTANQIDALGPLPDEWWDAWNGKWKRFAANGQPTEGRQPWTFNQRFEDAIQGPRRRLKRDTMSERESKAFCDMIKDILKFRPGERPTAEDMLRSQWMTEWAMRDAKKTWGPLALQVSDFKQYLSIPLLLWYYKEINKAGSLESDVDAFYLNFLKEVFTLRDNFGVEQESRPAKELGLSQRSDFTMRYIKNGDPKKVILCENKRREGESQTSIWTDALNQVVKYATLIRTEPGQNPNETLYLTVNVGTYPRFYELPGKSSTPKDWAPAGGRYYELANDEEEVWKLWNQIRDLVKSH</sequence>
<proteinExistence type="predicted"/>
<keyword evidence="1" id="KW-0723">Serine/threonine-protein kinase</keyword>
<reference evidence="8 9" key="1">
    <citation type="journal article" date="2018" name="PLoS Genet.">
        <title>Repeat elements organise 3D genome structure and mediate transcription in the filamentous fungus Epichloe festucae.</title>
        <authorList>
            <person name="Winter D.J."/>
            <person name="Ganley A.R.D."/>
            <person name="Young C.A."/>
            <person name="Liachko I."/>
            <person name="Schardl C.L."/>
            <person name="Dupont P.Y."/>
            <person name="Berry D."/>
            <person name="Ram A."/>
            <person name="Scott B."/>
            <person name="Cox M.P."/>
        </authorList>
    </citation>
    <scope>NUCLEOTIDE SEQUENCE [LARGE SCALE GENOMIC DNA]</scope>
    <source>
        <strain evidence="8 9">Fl1</strain>
    </source>
</reference>
<dbReference type="InterPro" id="IPR051175">
    <property type="entry name" value="CLK_kinases"/>
</dbReference>
<evidence type="ECO:0000256" key="6">
    <source>
        <dbReference type="PROSITE-ProRule" id="PRU10141"/>
    </source>
</evidence>